<dbReference type="EMBL" id="HG994580">
    <property type="protein sequence ID" value="CAF2761780.1"/>
    <property type="molecule type" value="Genomic_DNA"/>
</dbReference>
<dbReference type="Gene3D" id="3.30.70.330">
    <property type="match status" value="1"/>
</dbReference>
<dbReference type="SMART" id="SM00515">
    <property type="entry name" value="eIF5C"/>
    <property type="match status" value="1"/>
</dbReference>
<dbReference type="InterPro" id="IPR000504">
    <property type="entry name" value="RRM_dom"/>
</dbReference>
<gene>
    <name evidence="2" type="ORF">LSAA_2193</name>
</gene>
<evidence type="ECO:0000313" key="2">
    <source>
        <dbReference type="EMBL" id="CAF2761780.1"/>
    </source>
</evidence>
<dbReference type="Pfam" id="PF00076">
    <property type="entry name" value="RRM_1"/>
    <property type="match status" value="1"/>
</dbReference>
<dbReference type="GO" id="GO:0005737">
    <property type="term" value="C:cytoplasm"/>
    <property type="evidence" value="ECO:0007669"/>
    <property type="project" value="TreeGrafter"/>
</dbReference>
<accession>A0A7R8CCA6</accession>
<dbReference type="Gene3D" id="1.25.40.180">
    <property type="match status" value="2"/>
</dbReference>
<dbReference type="InterPro" id="IPR035979">
    <property type="entry name" value="RBD_domain_sf"/>
</dbReference>
<dbReference type="GO" id="GO:0016020">
    <property type="term" value="C:membrane"/>
    <property type="evidence" value="ECO:0007669"/>
    <property type="project" value="TreeGrafter"/>
</dbReference>
<reference evidence="2" key="1">
    <citation type="submission" date="2021-02" db="EMBL/GenBank/DDBJ databases">
        <authorList>
            <person name="Bekaert M."/>
        </authorList>
    </citation>
    <scope>NUCLEOTIDE SEQUENCE</scope>
    <source>
        <strain evidence="2">IoA-00</strain>
    </source>
</reference>
<dbReference type="SMART" id="SM00360">
    <property type="entry name" value="RRM"/>
    <property type="match status" value="1"/>
</dbReference>
<dbReference type="AlphaFoldDB" id="A0A7R8CCA6"/>
<dbReference type="PROSITE" id="PS51363">
    <property type="entry name" value="W2"/>
    <property type="match status" value="1"/>
</dbReference>
<dbReference type="SUPFAM" id="SSF48371">
    <property type="entry name" value="ARM repeat"/>
    <property type="match status" value="1"/>
</dbReference>
<dbReference type="InterPro" id="IPR016024">
    <property type="entry name" value="ARM-type_fold"/>
</dbReference>
<name>A0A7R8CCA6_LEPSM</name>
<evidence type="ECO:0000256" key="1">
    <source>
        <dbReference type="PROSITE-ProRule" id="PRU00176"/>
    </source>
</evidence>
<proteinExistence type="predicted"/>
<dbReference type="OrthoDB" id="1099063at2759"/>
<dbReference type="GO" id="GO:0003723">
    <property type="term" value="F:RNA binding"/>
    <property type="evidence" value="ECO:0007669"/>
    <property type="project" value="UniProtKB-UniRule"/>
</dbReference>
<keyword evidence="1" id="KW-0694">RNA-binding</keyword>
<dbReference type="InterPro" id="IPR012677">
    <property type="entry name" value="Nucleotide-bd_a/b_plait_sf"/>
</dbReference>
<dbReference type="Pfam" id="PF02020">
    <property type="entry name" value="W2"/>
    <property type="match status" value="1"/>
</dbReference>
<protein>
    <submittedName>
        <fullName evidence="2">Protein krasavietz,Basic leucine zipper and W2 domain-containing protein 1,Basic leucine zipper and W2 domain-containing protein 2,Basic leucine zipper and W2 domain-containing protein 1-A</fullName>
    </submittedName>
</protein>
<dbReference type="PROSITE" id="PS50102">
    <property type="entry name" value="RRM"/>
    <property type="match status" value="1"/>
</dbReference>
<sequence>MRLVFFLTQRSMSIFKRGLPTDTSRSDIRDIFSKYRDRFDMKLKTRFAFIEFDYHRDADHAVDNLDGLTFRGRRISVEVARGPRTADKYRFKGGIEWQDLKDLMKKAGTVTYALAHKNNMHEGDIPLNVAEGVRKTIGNEVMRGKKKASKEQLLSGGAGEEAQLAREKKKEKKKKKEGGLGKCTCLVNTSWKSGVEVIKAALGKSRRNRRATEVEENLNPGNTKVNDEMRRSRSKLDYRRYGVNLIEVLIAGGLLAPGGIIVTDGDPPHKTETCLFECCTPGDLEGLKAFDQVFIQLMRRYKYLEKMHEEEMNKILVSLKGFSHDERTVLAQITALWLASGQIPATLLPILINEHQVKDGTALEFLLEVLSTLKSEKGGTAVINVIKKSGMESSLMDFFPAHNQQQTKENFAKTFSARDLPEVVSFKKQQEEQQRRLKVQRQLKVAITEEKPSKEIVDILIKNSIPESDSVVMIWSCVRHVPLFEAFSSNSRSELVLLNKIQEFCYDNMNFLKIFNKIILLLYKTDVLSEDVILKWYRESHSQRGWSVFMDQMKKFIEWLEKAEEESDDDEDDD</sequence>
<dbReference type="SUPFAM" id="SSF54928">
    <property type="entry name" value="RNA-binding domain, RBD"/>
    <property type="match status" value="1"/>
</dbReference>
<keyword evidence="3" id="KW-1185">Reference proteome</keyword>
<dbReference type="InterPro" id="IPR003307">
    <property type="entry name" value="W2_domain"/>
</dbReference>
<dbReference type="InterPro" id="IPR051245">
    <property type="entry name" value="eIF5-mimic_regulator"/>
</dbReference>
<dbReference type="InterPro" id="IPR057397">
    <property type="entry name" value="HEAT_5MP1_2"/>
</dbReference>
<dbReference type="PANTHER" id="PTHR14208">
    <property type="entry name" value="BASIC LEUCINE ZIPPER AND W2 DOMAIN-CONTAINING PROTEIN"/>
    <property type="match status" value="1"/>
</dbReference>
<dbReference type="Proteomes" id="UP000675881">
    <property type="component" value="Chromosome 1"/>
</dbReference>
<organism evidence="2 3">
    <name type="scientific">Lepeophtheirus salmonis</name>
    <name type="common">Salmon louse</name>
    <name type="synonym">Caligus salmonis</name>
    <dbReference type="NCBI Taxonomy" id="72036"/>
    <lineage>
        <taxon>Eukaryota</taxon>
        <taxon>Metazoa</taxon>
        <taxon>Ecdysozoa</taxon>
        <taxon>Arthropoda</taxon>
        <taxon>Crustacea</taxon>
        <taxon>Multicrustacea</taxon>
        <taxon>Hexanauplia</taxon>
        <taxon>Copepoda</taxon>
        <taxon>Siphonostomatoida</taxon>
        <taxon>Caligidae</taxon>
        <taxon>Lepeophtheirus</taxon>
    </lineage>
</organism>
<dbReference type="PANTHER" id="PTHR14208:SF2">
    <property type="entry name" value="PROTEIN KRASAVIETZ"/>
    <property type="match status" value="1"/>
</dbReference>
<evidence type="ECO:0000313" key="3">
    <source>
        <dbReference type="Proteomes" id="UP000675881"/>
    </source>
</evidence>
<dbReference type="Pfam" id="PF25504">
    <property type="entry name" value="HEAT_5MP1_2"/>
    <property type="match status" value="1"/>
</dbReference>